<evidence type="ECO:0000313" key="3">
    <source>
        <dbReference type="Proteomes" id="UP000291236"/>
    </source>
</evidence>
<protein>
    <submittedName>
        <fullName evidence="2">Uncharacterized protein</fullName>
    </submittedName>
</protein>
<feature type="region of interest" description="Disordered" evidence="1">
    <location>
        <begin position="49"/>
        <end position="94"/>
    </location>
</feature>
<dbReference type="Proteomes" id="UP000291236">
    <property type="component" value="Chromosome"/>
</dbReference>
<accession>A0A4P2VI82</accession>
<sequence length="94" mass="10656">MIFEVESPDIAKSVLTIVERWGFYFSIVEIIYHGREANTGVKIDDIRKNLNKNNSSRNRDNDTSSDRRGSSRSAHHVKIVDKPIGGSKFGHIAR</sequence>
<keyword evidence="3" id="KW-1185">Reference proteome</keyword>
<evidence type="ECO:0000313" key="2">
    <source>
        <dbReference type="EMBL" id="BBH52793.1"/>
    </source>
</evidence>
<dbReference type="KEGG" id="sbf:JCM31447_12360"/>
<reference evidence="2 3" key="1">
    <citation type="submission" date="2018-12" db="EMBL/GenBank/DDBJ databases">
        <title>Rubrispira sanarue gen. nov., sp., nov., a member of the order Silvanigrellales, isolated from a brackish lake in Hamamatsu Japan.</title>
        <authorList>
            <person name="Maejima Y."/>
            <person name="Iino T."/>
            <person name="Muraguchi Y."/>
            <person name="Fukuda K."/>
            <person name="Nojiri H."/>
            <person name="Ohkuma M."/>
            <person name="Moriuchi R."/>
            <person name="Dohra H."/>
            <person name="Kimbara K."/>
            <person name="Shintani M."/>
        </authorList>
    </citation>
    <scope>NUCLEOTIDE SEQUENCE [LARGE SCALE GENOMIC DNA]</scope>
    <source>
        <strain evidence="2 3">RF1110005</strain>
    </source>
</reference>
<dbReference type="EMBL" id="AP019368">
    <property type="protein sequence ID" value="BBH52793.1"/>
    <property type="molecule type" value="Genomic_DNA"/>
</dbReference>
<name>A0A4P2VI82_FLUSA</name>
<feature type="compositionally biased region" description="Basic and acidic residues" evidence="1">
    <location>
        <begin position="57"/>
        <end position="69"/>
    </location>
</feature>
<gene>
    <name evidence="2" type="ORF">JCM31447_12360</name>
</gene>
<dbReference type="RefSeq" id="WP_130607572.1">
    <property type="nucleotide sequence ID" value="NZ_AP019368.1"/>
</dbReference>
<organism evidence="2 3">
    <name type="scientific">Fluviispira sanaruensis</name>
    <dbReference type="NCBI Taxonomy" id="2493639"/>
    <lineage>
        <taxon>Bacteria</taxon>
        <taxon>Pseudomonadati</taxon>
        <taxon>Bdellovibrionota</taxon>
        <taxon>Oligoflexia</taxon>
        <taxon>Silvanigrellales</taxon>
        <taxon>Silvanigrellaceae</taxon>
        <taxon>Fluviispira</taxon>
    </lineage>
</organism>
<proteinExistence type="predicted"/>
<dbReference type="AlphaFoldDB" id="A0A4P2VI82"/>
<evidence type="ECO:0000256" key="1">
    <source>
        <dbReference type="SAM" id="MobiDB-lite"/>
    </source>
</evidence>